<protein>
    <submittedName>
        <fullName evidence="2">Unannotated protein</fullName>
    </submittedName>
</protein>
<dbReference type="Pfam" id="PF13692">
    <property type="entry name" value="Glyco_trans_1_4"/>
    <property type="match status" value="1"/>
</dbReference>
<dbReference type="EMBL" id="CAFBNF010000236">
    <property type="protein sequence ID" value="CAB4957147.1"/>
    <property type="molecule type" value="Genomic_DNA"/>
</dbReference>
<sequence length="841" mass="90504">MSAKRQGLAFSNTRMVVQLHGPTRWTLDANQAAFSSRDQLVVDFMERRSMGWADELISPSHYLVEWLRTAALIDADTEVRVIKNANSHLAESLGVGSMGGGGSLETEALSNPEPLREIVLFARHEDRKGFTTFCDAIDLIADELTEAGVTVTFLGAWGAIAGRPSPLVLFERARRWTMPLLVLPGLGRADAASYLTARPGALVVVPSAVENSPYAVSEALALRLPVLTSSNGGARELISSDCWTTSLFDGTAEGLAAAVRERCDNGVAASQPATSSQNVDQAWLNFHEDQSVLVSRGPKSRQRPSNAAERPLVTVGITHFERPLLMLDAVMSMLRQDYENIEIVVVDDGSRMPGTIELLADLEPTLVGLGVRLVRRPNGYLGAARNTVLQEARGTYVLFLDDDDIAFPSLVSTLVEAAQCTSSAAVVALNLFMQEHTRPTWRSRPETFDEPVAYVPVGGPVSVGAIENTLGAATALFSVDALRSVDGYTEIRGVGHEDHELYLRLLQAGYHIDVCPRPLYLYSVGKPSMMVRTSPLANASRVVKAVDTSRDPEAWGDLVATVAGAEAVVNASNRARYEYQQGQHAVEALALFDRNLNDDEVLQALSELARASGELHLAAELSRSRVVLTRLVKRNPVIQPSVALGAASSASHVVDTVSSSQLALLMMRACQNTDEAEALTVARLQCPDDGVVSALLGLDVALARAVKSPGLARVIDVVALGVPLEPEPGSAGDVLGAIVEMCRSEGEGLETRLARARERDSSEYLARNLDVRTEVEAGALESAAYHFHTYGAAEGRVGFQRTAALEAALVDFAFLVDSLDPGRIRSTRWSGIARDRCPRTG</sequence>
<proteinExistence type="predicted"/>
<evidence type="ECO:0000313" key="2">
    <source>
        <dbReference type="EMBL" id="CAB4957147.1"/>
    </source>
</evidence>
<dbReference type="AlphaFoldDB" id="A0A6J7KNA5"/>
<dbReference type="PANTHER" id="PTHR22916">
    <property type="entry name" value="GLYCOSYLTRANSFERASE"/>
    <property type="match status" value="1"/>
</dbReference>
<dbReference type="Gene3D" id="3.40.50.2000">
    <property type="entry name" value="Glycogen Phosphorylase B"/>
    <property type="match status" value="1"/>
</dbReference>
<dbReference type="Pfam" id="PF00535">
    <property type="entry name" value="Glycos_transf_2"/>
    <property type="match status" value="1"/>
</dbReference>
<feature type="domain" description="Glycosyltransferase 2-like" evidence="1">
    <location>
        <begin position="315"/>
        <end position="444"/>
    </location>
</feature>
<reference evidence="2" key="1">
    <citation type="submission" date="2020-05" db="EMBL/GenBank/DDBJ databases">
        <authorList>
            <person name="Chiriac C."/>
            <person name="Salcher M."/>
            <person name="Ghai R."/>
            <person name="Kavagutti S V."/>
        </authorList>
    </citation>
    <scope>NUCLEOTIDE SEQUENCE</scope>
</reference>
<dbReference type="SUPFAM" id="SSF53756">
    <property type="entry name" value="UDP-Glycosyltransferase/glycogen phosphorylase"/>
    <property type="match status" value="1"/>
</dbReference>
<dbReference type="Gene3D" id="3.90.550.10">
    <property type="entry name" value="Spore Coat Polysaccharide Biosynthesis Protein SpsA, Chain A"/>
    <property type="match status" value="1"/>
</dbReference>
<organism evidence="2">
    <name type="scientific">freshwater metagenome</name>
    <dbReference type="NCBI Taxonomy" id="449393"/>
    <lineage>
        <taxon>unclassified sequences</taxon>
        <taxon>metagenomes</taxon>
        <taxon>ecological metagenomes</taxon>
    </lineage>
</organism>
<dbReference type="CDD" id="cd00761">
    <property type="entry name" value="Glyco_tranf_GTA_type"/>
    <property type="match status" value="1"/>
</dbReference>
<evidence type="ECO:0000259" key="1">
    <source>
        <dbReference type="Pfam" id="PF00535"/>
    </source>
</evidence>
<dbReference type="GO" id="GO:0016758">
    <property type="term" value="F:hexosyltransferase activity"/>
    <property type="evidence" value="ECO:0007669"/>
    <property type="project" value="UniProtKB-ARBA"/>
</dbReference>
<dbReference type="SUPFAM" id="SSF53448">
    <property type="entry name" value="Nucleotide-diphospho-sugar transferases"/>
    <property type="match status" value="1"/>
</dbReference>
<accession>A0A6J7KNA5</accession>
<name>A0A6J7KNA5_9ZZZZ</name>
<dbReference type="InterPro" id="IPR029044">
    <property type="entry name" value="Nucleotide-diphossugar_trans"/>
</dbReference>
<dbReference type="InterPro" id="IPR001173">
    <property type="entry name" value="Glyco_trans_2-like"/>
</dbReference>
<gene>
    <name evidence="2" type="ORF">UFOPK3773_01763</name>
</gene>
<dbReference type="PANTHER" id="PTHR22916:SF3">
    <property type="entry name" value="UDP-GLCNAC:BETAGAL BETA-1,3-N-ACETYLGLUCOSAMINYLTRANSFERASE-LIKE PROTEIN 1"/>
    <property type="match status" value="1"/>
</dbReference>